<dbReference type="GO" id="GO:0006508">
    <property type="term" value="P:proteolysis"/>
    <property type="evidence" value="ECO:0007669"/>
    <property type="project" value="UniProtKB-KW"/>
</dbReference>
<dbReference type="InterPro" id="IPR013128">
    <property type="entry name" value="Peptidase_C1A"/>
</dbReference>
<dbReference type="InterPro" id="IPR000668">
    <property type="entry name" value="Peptidase_C1A_C"/>
</dbReference>
<dbReference type="PANTHER" id="PTHR12411">
    <property type="entry name" value="CYSTEINE PROTEASE FAMILY C1-RELATED"/>
    <property type="match status" value="1"/>
</dbReference>
<keyword evidence="3" id="KW-0645">Protease</keyword>
<evidence type="ECO:0000313" key="4">
    <source>
        <dbReference type="Proteomes" id="UP001281761"/>
    </source>
</evidence>
<sequence>MSLEKLKRRVNPHVTFPRGQRFTVPDEDIKNALPEEFDSRQRWPVEFAGIRDQGDCGSCWAFAITTVVADRDAIKGSPRGHLSAQDLVSCDTNDYGCGGSEIRVPVSDTRIPINYHIILRGCPFYGFKYMKKTQIVEE</sequence>
<dbReference type="Pfam" id="PF00112">
    <property type="entry name" value="Peptidase_C1"/>
    <property type="match status" value="1"/>
</dbReference>
<feature type="domain" description="Peptidase C1A papain C-terminal" evidence="2">
    <location>
        <begin position="33"/>
        <end position="100"/>
    </location>
</feature>
<proteinExistence type="inferred from homology"/>
<evidence type="ECO:0000313" key="3">
    <source>
        <dbReference type="EMBL" id="KAK2952886.1"/>
    </source>
</evidence>
<protein>
    <submittedName>
        <fullName evidence="3">Cathepsin B2 cysteine protease</fullName>
    </submittedName>
</protein>
<keyword evidence="4" id="KW-1185">Reference proteome</keyword>
<dbReference type="GO" id="GO:0008233">
    <property type="term" value="F:peptidase activity"/>
    <property type="evidence" value="ECO:0007669"/>
    <property type="project" value="UniProtKB-KW"/>
</dbReference>
<dbReference type="EMBL" id="JARBJD010000098">
    <property type="protein sequence ID" value="KAK2952886.1"/>
    <property type="molecule type" value="Genomic_DNA"/>
</dbReference>
<dbReference type="Gene3D" id="3.90.70.10">
    <property type="entry name" value="Cysteine proteinases"/>
    <property type="match status" value="1"/>
</dbReference>
<evidence type="ECO:0000256" key="1">
    <source>
        <dbReference type="ARBA" id="ARBA00008455"/>
    </source>
</evidence>
<accession>A0ABQ9XR86</accession>
<name>A0ABQ9XR86_9EUKA</name>
<dbReference type="InterPro" id="IPR038765">
    <property type="entry name" value="Papain-like_cys_pep_sf"/>
</dbReference>
<gene>
    <name evidence="3" type="ORF">BLNAU_12207</name>
</gene>
<comment type="caution">
    <text evidence="3">The sequence shown here is derived from an EMBL/GenBank/DDBJ whole genome shotgun (WGS) entry which is preliminary data.</text>
</comment>
<keyword evidence="3" id="KW-0378">Hydrolase</keyword>
<dbReference type="Proteomes" id="UP001281761">
    <property type="component" value="Unassembled WGS sequence"/>
</dbReference>
<reference evidence="3 4" key="1">
    <citation type="journal article" date="2022" name="bioRxiv">
        <title>Genomics of Preaxostyla Flagellates Illuminates Evolutionary Transitions and the Path Towards Mitochondrial Loss.</title>
        <authorList>
            <person name="Novak L.V.F."/>
            <person name="Treitli S.C."/>
            <person name="Pyrih J."/>
            <person name="Halakuc P."/>
            <person name="Pipaliya S.V."/>
            <person name="Vacek V."/>
            <person name="Brzon O."/>
            <person name="Soukal P."/>
            <person name="Eme L."/>
            <person name="Dacks J.B."/>
            <person name="Karnkowska A."/>
            <person name="Elias M."/>
            <person name="Hampl V."/>
        </authorList>
    </citation>
    <scope>NUCLEOTIDE SEQUENCE [LARGE SCALE GENOMIC DNA]</scope>
    <source>
        <strain evidence="3">NAU3</strain>
        <tissue evidence="3">Gut</tissue>
    </source>
</reference>
<comment type="similarity">
    <text evidence="1">Belongs to the peptidase C1 family.</text>
</comment>
<dbReference type="SUPFAM" id="SSF54001">
    <property type="entry name" value="Cysteine proteinases"/>
    <property type="match status" value="1"/>
</dbReference>
<evidence type="ECO:0000259" key="2">
    <source>
        <dbReference type="Pfam" id="PF00112"/>
    </source>
</evidence>
<organism evidence="3 4">
    <name type="scientific">Blattamonas nauphoetae</name>
    <dbReference type="NCBI Taxonomy" id="2049346"/>
    <lineage>
        <taxon>Eukaryota</taxon>
        <taxon>Metamonada</taxon>
        <taxon>Preaxostyla</taxon>
        <taxon>Oxymonadida</taxon>
        <taxon>Blattamonas</taxon>
    </lineage>
</organism>